<keyword evidence="3" id="KW-1185">Reference proteome</keyword>
<accession>A0A1M7A4U3</accession>
<protein>
    <submittedName>
        <fullName evidence="2">Uncharacterized protein</fullName>
    </submittedName>
</protein>
<feature type="region of interest" description="Disordered" evidence="1">
    <location>
        <begin position="207"/>
        <end position="261"/>
    </location>
</feature>
<dbReference type="AlphaFoldDB" id="A0A1M7A4U3"/>
<evidence type="ECO:0000313" key="2">
    <source>
        <dbReference type="EMBL" id="SHL37650.1"/>
    </source>
</evidence>
<sequence>MSTWTFDGPAARRMVRRAFVLGVCLSLAGCVIAPQTRSQSDVLQQVALYDGEVVVSGPPGYCIDGAHIRRGASGAFVPMASCESLTGTPGVPVQAALMTVSVLPRTGAPAQRPTAQEIAASMAPIEALDVIDGPDLSMVRFAMGGGQLLPGGDPRYWRGGMVINGHLLGLSVYGPAGSSLAGTDGRRLLSDLAQALQAGSPDLVLVSASESATSEPPAQTPDAAPEPSDDSGADTSSTDPDTDPRPTGLRSLLSGLFRNSG</sequence>
<reference evidence="2 3" key="1">
    <citation type="submission" date="2016-11" db="EMBL/GenBank/DDBJ databases">
        <authorList>
            <person name="Varghese N."/>
            <person name="Submissions S."/>
        </authorList>
    </citation>
    <scope>NUCLEOTIDE SEQUENCE [LARGE SCALE GENOMIC DNA]</scope>
    <source>
        <strain evidence="2 3">DSM 28249</strain>
    </source>
</reference>
<gene>
    <name evidence="2" type="ORF">SAMN05443432_101296</name>
</gene>
<proteinExistence type="predicted"/>
<dbReference type="RefSeq" id="WP_223228279.1">
    <property type="nucleotide sequence ID" value="NZ_FRCB01000001.1"/>
</dbReference>
<dbReference type="EMBL" id="FRCB01000001">
    <property type="protein sequence ID" value="SHL37650.1"/>
    <property type="molecule type" value="Genomic_DNA"/>
</dbReference>
<dbReference type="Proteomes" id="UP000322545">
    <property type="component" value="Unassembled WGS sequence"/>
</dbReference>
<evidence type="ECO:0000256" key="1">
    <source>
        <dbReference type="SAM" id="MobiDB-lite"/>
    </source>
</evidence>
<name>A0A1M7A4U3_9RHOB</name>
<organism evidence="2 3">
    <name type="scientific">Roseovarius litoreus</name>
    <dbReference type="NCBI Taxonomy" id="1155722"/>
    <lineage>
        <taxon>Bacteria</taxon>
        <taxon>Pseudomonadati</taxon>
        <taxon>Pseudomonadota</taxon>
        <taxon>Alphaproteobacteria</taxon>
        <taxon>Rhodobacterales</taxon>
        <taxon>Roseobacteraceae</taxon>
        <taxon>Roseovarius</taxon>
    </lineage>
</organism>
<feature type="compositionally biased region" description="Low complexity" evidence="1">
    <location>
        <begin position="207"/>
        <end position="217"/>
    </location>
</feature>
<evidence type="ECO:0000313" key="3">
    <source>
        <dbReference type="Proteomes" id="UP000322545"/>
    </source>
</evidence>